<dbReference type="InterPro" id="IPR013149">
    <property type="entry name" value="ADH-like_C"/>
</dbReference>
<protein>
    <submittedName>
        <fullName evidence="2">Zinc-binding dehydrogenase</fullName>
    </submittedName>
</protein>
<evidence type="ECO:0000313" key="3">
    <source>
        <dbReference type="Proteomes" id="UP001597045"/>
    </source>
</evidence>
<sequence>ATRAWTRGAQAFGRRIWDVLGERTSPRIVLEHVGMDTIPTSMYVCDTGGMVVLCGGTSGYNGDIDLRHLWMRQKRLQGSHYANLRDCREVTHLIAAGLLDPCLSDCLTFENIGQAHQMLRDNAQPPGNLAVLVNAPKPGMTTW</sequence>
<dbReference type="Proteomes" id="UP001597045">
    <property type="component" value="Unassembled WGS sequence"/>
</dbReference>
<dbReference type="SUPFAM" id="SSF51735">
    <property type="entry name" value="NAD(P)-binding Rossmann-fold domains"/>
    <property type="match status" value="1"/>
</dbReference>
<dbReference type="Pfam" id="PF00107">
    <property type="entry name" value="ADH_zinc_N"/>
    <property type="match status" value="1"/>
</dbReference>
<evidence type="ECO:0000259" key="1">
    <source>
        <dbReference type="Pfam" id="PF00107"/>
    </source>
</evidence>
<proteinExistence type="predicted"/>
<gene>
    <name evidence="2" type="ORF">ACFQ1S_36330</name>
</gene>
<feature type="non-terminal residue" evidence="2">
    <location>
        <position position="1"/>
    </location>
</feature>
<feature type="domain" description="Alcohol dehydrogenase-like C-terminal" evidence="1">
    <location>
        <begin position="25"/>
        <end position="95"/>
    </location>
</feature>
<keyword evidence="3" id="KW-1185">Reference proteome</keyword>
<comment type="caution">
    <text evidence="2">The sequence shown here is derived from an EMBL/GenBank/DDBJ whole genome shotgun (WGS) entry which is preliminary data.</text>
</comment>
<name>A0ABW3MJ54_9PSEU</name>
<dbReference type="Gene3D" id="3.40.50.720">
    <property type="entry name" value="NAD(P)-binding Rossmann-like Domain"/>
    <property type="match status" value="1"/>
</dbReference>
<reference evidence="3" key="1">
    <citation type="journal article" date="2019" name="Int. J. Syst. Evol. Microbiol.">
        <title>The Global Catalogue of Microorganisms (GCM) 10K type strain sequencing project: providing services to taxonomists for standard genome sequencing and annotation.</title>
        <authorList>
            <consortium name="The Broad Institute Genomics Platform"/>
            <consortium name="The Broad Institute Genome Sequencing Center for Infectious Disease"/>
            <person name="Wu L."/>
            <person name="Ma J."/>
        </authorList>
    </citation>
    <scope>NUCLEOTIDE SEQUENCE [LARGE SCALE GENOMIC DNA]</scope>
    <source>
        <strain evidence="3">JCM 31486</strain>
    </source>
</reference>
<dbReference type="InterPro" id="IPR036291">
    <property type="entry name" value="NAD(P)-bd_dom_sf"/>
</dbReference>
<organism evidence="2 3">
    <name type="scientific">Kibdelosporangium lantanae</name>
    <dbReference type="NCBI Taxonomy" id="1497396"/>
    <lineage>
        <taxon>Bacteria</taxon>
        <taxon>Bacillati</taxon>
        <taxon>Actinomycetota</taxon>
        <taxon>Actinomycetes</taxon>
        <taxon>Pseudonocardiales</taxon>
        <taxon>Pseudonocardiaceae</taxon>
        <taxon>Kibdelosporangium</taxon>
    </lineage>
</organism>
<dbReference type="EMBL" id="JBHTIS010002966">
    <property type="protein sequence ID" value="MFD1050610.1"/>
    <property type="molecule type" value="Genomic_DNA"/>
</dbReference>
<accession>A0ABW3MJ54</accession>
<dbReference type="Gene3D" id="3.90.180.10">
    <property type="entry name" value="Medium-chain alcohol dehydrogenases, catalytic domain"/>
    <property type="match status" value="1"/>
</dbReference>
<evidence type="ECO:0000313" key="2">
    <source>
        <dbReference type="EMBL" id="MFD1050610.1"/>
    </source>
</evidence>